<gene>
    <name evidence="2" type="ORF">D4764_18G0003030</name>
</gene>
<proteinExistence type="predicted"/>
<dbReference type="EMBL" id="RHFK02000010">
    <property type="protein sequence ID" value="TWW69497.1"/>
    <property type="molecule type" value="Genomic_DNA"/>
</dbReference>
<feature type="domain" description="VLIG-type G" evidence="1">
    <location>
        <begin position="196"/>
        <end position="438"/>
    </location>
</feature>
<protein>
    <submittedName>
        <fullName evidence="2">GTPase 1 Interferon-induced very large</fullName>
    </submittedName>
</protein>
<dbReference type="InterPro" id="IPR027417">
    <property type="entry name" value="P-loop_NTPase"/>
</dbReference>
<dbReference type="PANTHER" id="PTHR22796">
    <property type="entry name" value="URG4-RELATED"/>
    <property type="match status" value="1"/>
</dbReference>
<dbReference type="InterPro" id="IPR030383">
    <property type="entry name" value="G_VLIG_dom"/>
</dbReference>
<evidence type="ECO:0000259" key="1">
    <source>
        <dbReference type="PROSITE" id="PS51717"/>
    </source>
</evidence>
<dbReference type="Proteomes" id="UP000324091">
    <property type="component" value="Chromosome 18"/>
</dbReference>
<dbReference type="Pfam" id="PF25683">
    <property type="entry name" value="URGCP_GTPase"/>
    <property type="match status" value="1"/>
</dbReference>
<accession>A0A5C6NV46</accession>
<sequence>MATVSGIRLDEEDEACQKGKAAAEKVMDLIKGHDVSAIKEKFLTCQGISSLTPSEKEYFLKWTQLFIDDLTTEKVSSILQNYDGTWSEVLMMKEKTEQSDQLRAKQQELEQISEKLHKATFGLEHIYREMGQIYEAHASLQKQPLTGQTDWSQYPKLAAELMISGHPIELMDGDAGHVPITWIPRLLEEVIQKLGDKRVFVLSVLGIQSSGKSTMLNAMFGLQFAVSVGRCTKGAFMQLLKVSDEMRDLLKFVYYVLVVDTEGLRALELAGHSTLHRDNELATFVVGLGNMTLINVFGENPSEMQDVLQIVVQAFMRMKVVKLSPSCVFVHQNVADVAAAEKNMEGRRRLQEKLDKMVQLAAEEEVYDAQSFSRVISFNVQEDVKYFAQLWEGSPPMAPPNPGYSESIQDLKNFIISRASQSTGITLSQFKSKVQDLWNALLNENFVFSFKNTYEISVYRKLEVAYGNWTWTLRNKMLAVENQLYFKIENGTVDKISHPDLHNQLNEAWEK</sequence>
<comment type="caution">
    <text evidence="2">The sequence shown here is derived from an EMBL/GenBank/DDBJ whole genome shotgun (WGS) entry which is preliminary data.</text>
</comment>
<evidence type="ECO:0000313" key="2">
    <source>
        <dbReference type="EMBL" id="TWW69497.1"/>
    </source>
</evidence>
<dbReference type="PROSITE" id="PS51717">
    <property type="entry name" value="G_VLIG"/>
    <property type="match status" value="1"/>
</dbReference>
<keyword evidence="3" id="KW-1185">Reference proteome</keyword>
<dbReference type="Pfam" id="PF25974">
    <property type="entry name" value="URGCP_9th"/>
    <property type="match status" value="1"/>
</dbReference>
<evidence type="ECO:0000313" key="3">
    <source>
        <dbReference type="Proteomes" id="UP000324091"/>
    </source>
</evidence>
<dbReference type="AlphaFoldDB" id="A0A5C6NV46"/>
<name>A0A5C6NV46_9TELE</name>
<dbReference type="SUPFAM" id="SSF52540">
    <property type="entry name" value="P-loop containing nucleoside triphosphate hydrolases"/>
    <property type="match status" value="1"/>
</dbReference>
<dbReference type="InterPro" id="IPR058641">
    <property type="entry name" value="GVIN1_dom"/>
</dbReference>
<dbReference type="GO" id="GO:0005525">
    <property type="term" value="F:GTP binding"/>
    <property type="evidence" value="ECO:0007669"/>
    <property type="project" value="InterPro"/>
</dbReference>
<dbReference type="Gene3D" id="3.40.50.300">
    <property type="entry name" value="P-loop containing nucleotide triphosphate hydrolases"/>
    <property type="match status" value="1"/>
</dbReference>
<reference evidence="2 3" key="1">
    <citation type="submission" date="2019-04" db="EMBL/GenBank/DDBJ databases">
        <title>Chromosome genome assembly for Takifugu flavidus.</title>
        <authorList>
            <person name="Xiao S."/>
        </authorList>
    </citation>
    <scope>NUCLEOTIDE SEQUENCE [LARGE SCALE GENOMIC DNA]</scope>
    <source>
        <strain evidence="2">HTHZ2018</strain>
        <tissue evidence="2">Muscle</tissue>
    </source>
</reference>
<dbReference type="PANTHER" id="PTHR22796:SF6">
    <property type="entry name" value="INTERFERON-INDUCED VERY LARGE GTPASE 1-RELATED"/>
    <property type="match status" value="1"/>
</dbReference>
<organism evidence="2 3">
    <name type="scientific">Takifugu flavidus</name>
    <name type="common">sansaifugu</name>
    <dbReference type="NCBI Taxonomy" id="433684"/>
    <lineage>
        <taxon>Eukaryota</taxon>
        <taxon>Metazoa</taxon>
        <taxon>Chordata</taxon>
        <taxon>Craniata</taxon>
        <taxon>Vertebrata</taxon>
        <taxon>Euteleostomi</taxon>
        <taxon>Actinopterygii</taxon>
        <taxon>Neopterygii</taxon>
        <taxon>Teleostei</taxon>
        <taxon>Neoteleostei</taxon>
        <taxon>Acanthomorphata</taxon>
        <taxon>Eupercaria</taxon>
        <taxon>Tetraodontiformes</taxon>
        <taxon>Tetradontoidea</taxon>
        <taxon>Tetraodontidae</taxon>
        <taxon>Takifugu</taxon>
    </lineage>
</organism>